<dbReference type="FunFam" id="2.60.120.330:FF:000003">
    <property type="entry name" value="Gibberellin 20 oxidase 2"/>
    <property type="match status" value="1"/>
</dbReference>
<evidence type="ECO:0000256" key="3">
    <source>
        <dbReference type="ARBA" id="ARBA00022723"/>
    </source>
</evidence>
<comment type="similarity">
    <text evidence="9">Belongs to the iron/ascorbate-dependent oxidoreductase family.</text>
</comment>
<protein>
    <recommendedName>
        <fullName evidence="11">Fe2OG dioxygenase domain-containing protein</fullName>
    </recommendedName>
</protein>
<dbReference type="InterPro" id="IPR005123">
    <property type="entry name" value="Oxoglu/Fe-dep_dioxygenase_dom"/>
</dbReference>
<dbReference type="InterPro" id="IPR050231">
    <property type="entry name" value="Iron_ascorbate_oxido_reductase"/>
</dbReference>
<comment type="catalytic activity">
    <reaction evidence="7">
        <text>gibberellin A53 + 2 2-oxoglutarate + 3 O2 + H(+) = gibberellin A20 + 2 succinate + 3 CO2 + 2 H2O</text>
        <dbReference type="Rhea" id="RHEA:60796"/>
        <dbReference type="ChEBI" id="CHEBI:15377"/>
        <dbReference type="ChEBI" id="CHEBI:15378"/>
        <dbReference type="ChEBI" id="CHEBI:15379"/>
        <dbReference type="ChEBI" id="CHEBI:16526"/>
        <dbReference type="ChEBI" id="CHEBI:16810"/>
        <dbReference type="ChEBI" id="CHEBI:30031"/>
        <dbReference type="ChEBI" id="CHEBI:58526"/>
        <dbReference type="ChEBI" id="CHEBI:143954"/>
    </reaction>
    <physiologicalReaction direction="left-to-right" evidence="7">
        <dbReference type="Rhea" id="RHEA:60797"/>
    </physiologicalReaction>
</comment>
<dbReference type="GO" id="GO:0046872">
    <property type="term" value="F:metal ion binding"/>
    <property type="evidence" value="ECO:0007669"/>
    <property type="project" value="UniProtKB-KW"/>
</dbReference>
<reference evidence="12" key="4">
    <citation type="submission" date="2019-03" db="UniProtKB">
        <authorList>
            <consortium name="EnsemblPlants"/>
        </authorList>
    </citation>
    <scope>IDENTIFICATION</scope>
</reference>
<comment type="function">
    <text evidence="8">Key oxidase enzyme in the biosynthesis of gibberellin that catalyzes the conversion of GA12 and GA53 to GA9 and GA20 respectively, via a three-step oxidation at C-20 of the GA skeleton.</text>
</comment>
<comment type="catalytic activity">
    <reaction evidence="6">
        <text>gibberellin A12 + 2 2-oxoglutarate + 3 O2 + H(+) = gibberellin A9 + 2 succinate + 3 CO2 + 2 H2O</text>
        <dbReference type="Rhea" id="RHEA:60772"/>
        <dbReference type="ChEBI" id="CHEBI:15377"/>
        <dbReference type="ChEBI" id="CHEBI:15378"/>
        <dbReference type="ChEBI" id="CHEBI:15379"/>
        <dbReference type="ChEBI" id="CHEBI:16526"/>
        <dbReference type="ChEBI" id="CHEBI:16810"/>
        <dbReference type="ChEBI" id="CHEBI:30031"/>
        <dbReference type="ChEBI" id="CHEBI:58627"/>
        <dbReference type="ChEBI" id="CHEBI:73255"/>
    </reaction>
    <physiologicalReaction direction="left-to-right" evidence="6">
        <dbReference type="Rhea" id="RHEA:60773"/>
    </physiologicalReaction>
</comment>
<dbReference type="InterPro" id="IPR044861">
    <property type="entry name" value="IPNS-like_FE2OG_OXY"/>
</dbReference>
<dbReference type="Pfam" id="PF03171">
    <property type="entry name" value="2OG-FeII_Oxy"/>
    <property type="match status" value="1"/>
</dbReference>
<dbReference type="EnsemblPlants" id="AET3Gv20891200.2">
    <property type="protein sequence ID" value="AET3Gv20891200.2"/>
    <property type="gene ID" value="AET3Gv20891200"/>
</dbReference>
<keyword evidence="4 9" id="KW-0560">Oxidoreductase</keyword>
<dbReference type="InterPro" id="IPR026992">
    <property type="entry name" value="DIOX_N"/>
</dbReference>
<reference evidence="12" key="3">
    <citation type="journal article" date="2017" name="Nature">
        <title>Genome sequence of the progenitor of the wheat D genome Aegilops tauschii.</title>
        <authorList>
            <person name="Luo M.C."/>
            <person name="Gu Y.Q."/>
            <person name="Puiu D."/>
            <person name="Wang H."/>
            <person name="Twardziok S.O."/>
            <person name="Deal K.R."/>
            <person name="Huo N."/>
            <person name="Zhu T."/>
            <person name="Wang L."/>
            <person name="Wang Y."/>
            <person name="McGuire P.E."/>
            <person name="Liu S."/>
            <person name="Long H."/>
            <person name="Ramasamy R.K."/>
            <person name="Rodriguez J.C."/>
            <person name="Van S.L."/>
            <person name="Yuan L."/>
            <person name="Wang Z."/>
            <person name="Xia Z."/>
            <person name="Xiao L."/>
            <person name="Anderson O.D."/>
            <person name="Ouyang S."/>
            <person name="Liang Y."/>
            <person name="Zimin A.V."/>
            <person name="Pertea G."/>
            <person name="Qi P."/>
            <person name="Bennetzen J.L."/>
            <person name="Dai X."/>
            <person name="Dawson M.W."/>
            <person name="Muller H.G."/>
            <person name="Kugler K."/>
            <person name="Rivarola-Duarte L."/>
            <person name="Spannagl M."/>
            <person name="Mayer K.F.X."/>
            <person name="Lu F.H."/>
            <person name="Bevan M.W."/>
            <person name="Leroy P."/>
            <person name="Li P."/>
            <person name="You F.M."/>
            <person name="Sun Q."/>
            <person name="Liu Z."/>
            <person name="Lyons E."/>
            <person name="Wicker T."/>
            <person name="Salzberg S.L."/>
            <person name="Devos K.M."/>
            <person name="Dvorak J."/>
        </authorList>
    </citation>
    <scope>NUCLEOTIDE SEQUENCE [LARGE SCALE GENOMIC DNA]</scope>
    <source>
        <strain evidence="12">cv. AL8/78</strain>
    </source>
</reference>
<dbReference type="STRING" id="200361.A0A453G5U1"/>
<dbReference type="PRINTS" id="PR00682">
    <property type="entry name" value="IPNSYNTHASE"/>
</dbReference>
<evidence type="ECO:0000256" key="4">
    <source>
        <dbReference type="ARBA" id="ARBA00023002"/>
    </source>
</evidence>
<evidence type="ECO:0000256" key="5">
    <source>
        <dbReference type="ARBA" id="ARBA00023004"/>
    </source>
</evidence>
<evidence type="ECO:0000259" key="11">
    <source>
        <dbReference type="PROSITE" id="PS51471"/>
    </source>
</evidence>
<name>A0A453G5U1_AEGTS</name>
<dbReference type="Gene3D" id="2.60.120.330">
    <property type="entry name" value="B-lactam Antibiotic, Isopenicillin N Synthase, Chain"/>
    <property type="match status" value="1"/>
</dbReference>
<dbReference type="PROSITE" id="PS51471">
    <property type="entry name" value="FE2OG_OXY"/>
    <property type="match status" value="1"/>
</dbReference>
<dbReference type="Proteomes" id="UP000015105">
    <property type="component" value="Chromosome 3D"/>
</dbReference>
<evidence type="ECO:0000256" key="10">
    <source>
        <dbReference type="SAM" id="MobiDB-lite"/>
    </source>
</evidence>
<comment type="cofactor">
    <cofactor evidence="2">
        <name>Fe cation</name>
        <dbReference type="ChEBI" id="CHEBI:24875"/>
    </cofactor>
</comment>
<dbReference type="Gramene" id="AET3Gv20891200.2">
    <property type="protein sequence ID" value="AET3Gv20891200.2"/>
    <property type="gene ID" value="AET3Gv20891200"/>
</dbReference>
<reference evidence="12" key="5">
    <citation type="journal article" date="2021" name="G3 (Bethesda)">
        <title>Aegilops tauschii genome assembly Aet v5.0 features greater sequence contiguity and improved annotation.</title>
        <authorList>
            <person name="Wang L."/>
            <person name="Zhu T."/>
            <person name="Rodriguez J.C."/>
            <person name="Deal K.R."/>
            <person name="Dubcovsky J."/>
            <person name="McGuire P.E."/>
            <person name="Lux T."/>
            <person name="Spannagl M."/>
            <person name="Mayer K.F.X."/>
            <person name="Baldrich P."/>
            <person name="Meyers B.C."/>
            <person name="Huo N."/>
            <person name="Gu Y.Q."/>
            <person name="Zhou H."/>
            <person name="Devos K.M."/>
            <person name="Bennetzen J.L."/>
            <person name="Unver T."/>
            <person name="Budak H."/>
            <person name="Gulick P.J."/>
            <person name="Galiba G."/>
            <person name="Kalapos B."/>
            <person name="Nelson D.R."/>
            <person name="Li P."/>
            <person name="You F.M."/>
            <person name="Luo M.C."/>
            <person name="Dvorak J."/>
        </authorList>
    </citation>
    <scope>NUCLEOTIDE SEQUENCE [LARGE SCALE GENOMIC DNA]</scope>
    <source>
        <strain evidence="12">cv. AL8/78</strain>
    </source>
</reference>
<evidence type="ECO:0000256" key="9">
    <source>
        <dbReference type="RuleBase" id="RU003682"/>
    </source>
</evidence>
<dbReference type="PANTHER" id="PTHR47990">
    <property type="entry name" value="2-OXOGLUTARATE (2OG) AND FE(II)-DEPENDENT OXYGENASE SUPERFAMILY PROTEIN-RELATED"/>
    <property type="match status" value="1"/>
</dbReference>
<evidence type="ECO:0000256" key="6">
    <source>
        <dbReference type="ARBA" id="ARBA00050508"/>
    </source>
</evidence>
<proteinExistence type="inferred from homology"/>
<dbReference type="AlphaFoldDB" id="A0A453G5U1"/>
<keyword evidence="5 9" id="KW-0408">Iron</keyword>
<reference evidence="13" key="2">
    <citation type="journal article" date="2017" name="Nat. Plants">
        <title>The Aegilops tauschii genome reveals multiple impacts of transposons.</title>
        <authorList>
            <person name="Zhao G."/>
            <person name="Zou C."/>
            <person name="Li K."/>
            <person name="Wang K."/>
            <person name="Li T."/>
            <person name="Gao L."/>
            <person name="Zhang X."/>
            <person name="Wang H."/>
            <person name="Yang Z."/>
            <person name="Liu X."/>
            <person name="Jiang W."/>
            <person name="Mao L."/>
            <person name="Kong X."/>
            <person name="Jiao Y."/>
            <person name="Jia J."/>
        </authorList>
    </citation>
    <scope>NUCLEOTIDE SEQUENCE [LARGE SCALE GENOMIC DNA]</scope>
    <source>
        <strain evidence="13">cv. AL8/78</strain>
    </source>
</reference>
<evidence type="ECO:0000256" key="1">
    <source>
        <dbReference type="ARBA" id="ARBA00001961"/>
    </source>
</evidence>
<reference evidence="13" key="1">
    <citation type="journal article" date="2014" name="Science">
        <title>Ancient hybridizations among the ancestral genomes of bread wheat.</title>
        <authorList>
            <consortium name="International Wheat Genome Sequencing Consortium,"/>
            <person name="Marcussen T."/>
            <person name="Sandve S.R."/>
            <person name="Heier L."/>
            <person name="Spannagl M."/>
            <person name="Pfeifer M."/>
            <person name="Jakobsen K.S."/>
            <person name="Wulff B.B."/>
            <person name="Steuernagel B."/>
            <person name="Mayer K.F."/>
            <person name="Olsen O.A."/>
        </authorList>
    </citation>
    <scope>NUCLEOTIDE SEQUENCE [LARGE SCALE GENOMIC DNA]</scope>
    <source>
        <strain evidence="13">cv. AL8/78</strain>
    </source>
</reference>
<evidence type="ECO:0000313" key="13">
    <source>
        <dbReference type="Proteomes" id="UP000015105"/>
    </source>
</evidence>
<evidence type="ECO:0000256" key="7">
    <source>
        <dbReference type="ARBA" id="ARBA00050797"/>
    </source>
</evidence>
<accession>A0A453G5U1</accession>
<sequence>SPSHILGIYTREAPTRKAPTKPSSQMATLVFDAAVRSRKDDIPPQFVWPADEAPSVDGVEEIVVPVVDLAGFLAGDGSADAGGLRDLAAACEKHGFFQVVNHGVDPALLAKAYRCCDAFYAMPLAEKQRAQRRLGENHGYAGSFVGRFGSKLPWKETMSFNCSAAPEGARKVVDYFVGVLGEEFRYMGEVWQEYCDEMTRLALDVTDVLAACLGLGRGSLRGFFAGDDSLMRLNRYPPCQQPHLTLGTGPHHDPASLTLLHQDDVGGLEVFTGGAWRAVRPRSDAFVVNIGDTFSALTNGRHISCLHRAVVNSSLARRSLTFFLNPQLDRPVAPPTELLAIDGRPRAYPGFTWREFLEFTQKHYRSDWRTLDAFAAWINQGRKG</sequence>
<dbReference type="SUPFAM" id="SSF51197">
    <property type="entry name" value="Clavaminate synthase-like"/>
    <property type="match status" value="1"/>
</dbReference>
<keyword evidence="3 9" id="KW-0479">Metal-binding</keyword>
<feature type="region of interest" description="Disordered" evidence="10">
    <location>
        <begin position="1"/>
        <end position="23"/>
    </location>
</feature>
<evidence type="ECO:0000256" key="8">
    <source>
        <dbReference type="ARBA" id="ARBA00057814"/>
    </source>
</evidence>
<evidence type="ECO:0000313" key="12">
    <source>
        <dbReference type="EnsemblPlants" id="AET3Gv20891200.2"/>
    </source>
</evidence>
<organism evidence="12 13">
    <name type="scientific">Aegilops tauschii subsp. strangulata</name>
    <name type="common">Goatgrass</name>
    <dbReference type="NCBI Taxonomy" id="200361"/>
    <lineage>
        <taxon>Eukaryota</taxon>
        <taxon>Viridiplantae</taxon>
        <taxon>Streptophyta</taxon>
        <taxon>Embryophyta</taxon>
        <taxon>Tracheophyta</taxon>
        <taxon>Spermatophyta</taxon>
        <taxon>Magnoliopsida</taxon>
        <taxon>Liliopsida</taxon>
        <taxon>Poales</taxon>
        <taxon>Poaceae</taxon>
        <taxon>BOP clade</taxon>
        <taxon>Pooideae</taxon>
        <taxon>Triticodae</taxon>
        <taxon>Triticeae</taxon>
        <taxon>Triticinae</taxon>
        <taxon>Aegilops</taxon>
    </lineage>
</organism>
<dbReference type="Pfam" id="PF14226">
    <property type="entry name" value="DIOX_N"/>
    <property type="match status" value="1"/>
</dbReference>
<feature type="domain" description="Fe2OG dioxygenase" evidence="11">
    <location>
        <begin position="226"/>
        <end position="326"/>
    </location>
</feature>
<dbReference type="GO" id="GO:0009685">
    <property type="term" value="P:gibberellin metabolic process"/>
    <property type="evidence" value="ECO:0007669"/>
    <property type="project" value="UniProtKB-ARBA"/>
</dbReference>
<comment type="cofactor">
    <cofactor evidence="1">
        <name>L-ascorbate</name>
        <dbReference type="ChEBI" id="CHEBI:38290"/>
    </cofactor>
</comment>
<keyword evidence="13" id="KW-1185">Reference proteome</keyword>
<dbReference type="GO" id="GO:0016491">
    <property type="term" value="F:oxidoreductase activity"/>
    <property type="evidence" value="ECO:0007669"/>
    <property type="project" value="UniProtKB-KW"/>
</dbReference>
<evidence type="ECO:0000256" key="2">
    <source>
        <dbReference type="ARBA" id="ARBA00001962"/>
    </source>
</evidence>
<dbReference type="InterPro" id="IPR027443">
    <property type="entry name" value="IPNS-like_sf"/>
</dbReference>